<evidence type="ECO:0000313" key="3">
    <source>
        <dbReference type="Proteomes" id="UP000218934"/>
    </source>
</evidence>
<name>A0A2A4FWI0_9SPHN</name>
<dbReference type="EMBL" id="NWUF01000012">
    <property type="protein sequence ID" value="PCE41798.1"/>
    <property type="molecule type" value="Genomic_DNA"/>
</dbReference>
<evidence type="ECO:0000259" key="1">
    <source>
        <dbReference type="Pfam" id="PF20668"/>
    </source>
</evidence>
<dbReference type="KEGG" id="rdi:CMV14_19325"/>
<evidence type="ECO:0000313" key="2">
    <source>
        <dbReference type="EMBL" id="PCE41798.1"/>
    </source>
</evidence>
<gene>
    <name evidence="2" type="ORF">COO09_13665</name>
</gene>
<proteinExistence type="predicted"/>
<dbReference type="AlphaFoldDB" id="A0A2A4FWI0"/>
<protein>
    <recommendedName>
        <fullName evidence="1">DUF6815 domain-containing protein</fullName>
    </recommendedName>
</protein>
<dbReference type="Pfam" id="PF20668">
    <property type="entry name" value="DUF6815"/>
    <property type="match status" value="1"/>
</dbReference>
<feature type="domain" description="DUF6815" evidence="1">
    <location>
        <begin position="226"/>
        <end position="334"/>
    </location>
</feature>
<dbReference type="Proteomes" id="UP000218934">
    <property type="component" value="Unassembled WGS sequence"/>
</dbReference>
<comment type="caution">
    <text evidence="2">The sequence shown here is derived from an EMBL/GenBank/DDBJ whole genome shotgun (WGS) entry which is preliminary data.</text>
</comment>
<dbReference type="OrthoDB" id="1404368at2"/>
<reference evidence="2 3" key="1">
    <citation type="submission" date="2017-09" db="EMBL/GenBank/DDBJ databases">
        <title>The Catabolism of 3,6-Dichlorosalicylic acid is Initiated by the Cytochrome P450 Monooxygenase DsmABC in Rhizorhabdus dicambivorans Ndbn-20.</title>
        <authorList>
            <person name="Na L."/>
        </authorList>
    </citation>
    <scope>NUCLEOTIDE SEQUENCE [LARGE SCALE GENOMIC DNA]</scope>
    <source>
        <strain evidence="2 3">Ndbn-20m</strain>
    </source>
</reference>
<accession>A0A2A4FWI0</accession>
<organism evidence="2 3">
    <name type="scientific">Rhizorhabdus dicambivorans</name>
    <dbReference type="NCBI Taxonomy" id="1850238"/>
    <lineage>
        <taxon>Bacteria</taxon>
        <taxon>Pseudomonadati</taxon>
        <taxon>Pseudomonadota</taxon>
        <taxon>Alphaproteobacteria</taxon>
        <taxon>Sphingomonadales</taxon>
        <taxon>Sphingomonadaceae</taxon>
        <taxon>Rhizorhabdus</taxon>
    </lineage>
</organism>
<dbReference type="InterPro" id="IPR049212">
    <property type="entry name" value="DUF6815"/>
</dbReference>
<keyword evidence="3" id="KW-1185">Reference proteome</keyword>
<dbReference type="NCBIfam" id="NF033816">
    <property type="entry name" value="Cj0069_fam"/>
    <property type="match status" value="1"/>
</dbReference>
<sequence>MNGKRAKSALTTCPKIGLLWRTDVPTSPADAHSARQWPIMAALRELGGEVEAIGYADETAGTARDRLLTCDGVMVWADPISDAGDRSRLDPILHEAAGAGVSISAHPDVIAKMGVKNVLHSTRALGWGTDTHRYADLEELRALLPERLASGARVLKENRSNGGRGVWRVEVVDRGRGAQPNVSVLHAARGSVPLEMPLDALIDRFAPYFERGECLIDQPFQPRLGEGMIRCYVSADKVVGFGHQLIRALLPPPPEGVDSPEAQPNPRVMHPADAGAFQSLRDSMEQSWIPGLQHILAVERDELPLLWDADFLYGPKHDRGSDSYVLCEINVSSVAPFPPSAVRPVAEAAYRRAVAARERRVAGRGTAASPA</sequence>
<dbReference type="RefSeq" id="WP_096367793.1">
    <property type="nucleotide sequence ID" value="NZ_CP023449.1"/>
</dbReference>